<dbReference type="Proteomes" id="UP000054422">
    <property type="component" value="Unassembled WGS sequence"/>
</dbReference>
<dbReference type="STRING" id="1498499.EP47_06735"/>
<reference evidence="1 2" key="1">
    <citation type="submission" date="2014-05" db="EMBL/GenBank/DDBJ databases">
        <authorList>
            <person name="Rizzardi K."/>
            <person name="Winiecka-Krusnell J."/>
            <person name="Ramliden M."/>
            <person name="Alm E."/>
            <person name="Andersson S."/>
            <person name="Byfors S."/>
        </authorList>
    </citation>
    <scope>NUCLEOTIDE SEQUENCE [LARGE SCALE GENOMIC DNA]</scope>
    <source>
        <strain evidence="1 2">LEGN</strain>
    </source>
</reference>
<dbReference type="EMBL" id="JNCF01000023">
    <property type="protein sequence ID" value="KGP63170.1"/>
    <property type="molecule type" value="Genomic_DNA"/>
</dbReference>
<gene>
    <name evidence="1" type="ORF">EP47_06735</name>
</gene>
<organism evidence="1 2">
    <name type="scientific">Legionella norrlandica</name>
    <dbReference type="NCBI Taxonomy" id="1498499"/>
    <lineage>
        <taxon>Bacteria</taxon>
        <taxon>Pseudomonadati</taxon>
        <taxon>Pseudomonadota</taxon>
        <taxon>Gammaproteobacteria</taxon>
        <taxon>Legionellales</taxon>
        <taxon>Legionellaceae</taxon>
        <taxon>Legionella</taxon>
    </lineage>
</organism>
<comment type="caution">
    <text evidence="1">The sequence shown here is derived from an EMBL/GenBank/DDBJ whole genome shotgun (WGS) entry which is preliminary data.</text>
</comment>
<keyword evidence="2" id="KW-1185">Reference proteome</keyword>
<name>A0A0A2SPU5_9GAMM</name>
<dbReference type="AlphaFoldDB" id="A0A0A2SPU5"/>
<evidence type="ECO:0000313" key="1">
    <source>
        <dbReference type="EMBL" id="KGP63170.1"/>
    </source>
</evidence>
<proteinExistence type="predicted"/>
<accession>A0A0A2SPU5</accession>
<protein>
    <submittedName>
        <fullName evidence="1">Uncharacterized protein</fullName>
    </submittedName>
</protein>
<evidence type="ECO:0000313" key="2">
    <source>
        <dbReference type="Proteomes" id="UP000054422"/>
    </source>
</evidence>
<sequence>MGTLNPLVYSESFFHPDHSLCPISSKPDVDESSQEKQPRLLRRSLSASSFFYKGNRSTSSAQWKEIDNKESMLNFT</sequence>